<dbReference type="RefSeq" id="WP_119745368.1">
    <property type="nucleotide sequence ID" value="NZ_QZCG01000001.1"/>
</dbReference>
<evidence type="ECO:0000313" key="1">
    <source>
        <dbReference type="EMBL" id="RJE89432.1"/>
    </source>
</evidence>
<comment type="caution">
    <text evidence="1">The sequence shown here is derived from an EMBL/GenBank/DDBJ whole genome shotgun (WGS) entry which is preliminary data.</text>
</comment>
<reference evidence="2" key="1">
    <citation type="submission" date="2018-09" db="EMBL/GenBank/DDBJ databases">
        <title>Acidovorax cavernicola nov. sp. isolated from Gruta de las Maravillas (Aracena, Spain).</title>
        <authorList>
            <person name="Jurado V."/>
            <person name="Gutierrez-Patricio S."/>
            <person name="Gonzalez-Pimentel J.L."/>
            <person name="Miller A.Z."/>
            <person name="Laiz L."/>
            <person name="Saiz-Jimenez C."/>
        </authorList>
    </citation>
    <scope>NUCLEOTIDE SEQUENCE [LARGE SCALE GENOMIC DNA]</scope>
    <source>
        <strain evidence="2">1011MAR3C25</strain>
    </source>
</reference>
<dbReference type="EMBL" id="QZCG01000001">
    <property type="protein sequence ID" value="RJE89432.1"/>
    <property type="molecule type" value="Genomic_DNA"/>
</dbReference>
<dbReference type="AlphaFoldDB" id="A0A418T8B2"/>
<protein>
    <submittedName>
        <fullName evidence="1">Uncharacterized protein</fullName>
    </submittedName>
</protein>
<gene>
    <name evidence="1" type="ORF">D3P04_02040</name>
</gene>
<proteinExistence type="predicted"/>
<accession>A0A418T8B2</accession>
<evidence type="ECO:0000313" key="2">
    <source>
        <dbReference type="Proteomes" id="UP000284202"/>
    </source>
</evidence>
<organism evidence="1 2">
    <name type="scientific">Paracoccus onubensis</name>
    <dbReference type="NCBI Taxonomy" id="1675788"/>
    <lineage>
        <taxon>Bacteria</taxon>
        <taxon>Pseudomonadati</taxon>
        <taxon>Pseudomonadota</taxon>
        <taxon>Alphaproteobacteria</taxon>
        <taxon>Rhodobacterales</taxon>
        <taxon>Paracoccaceae</taxon>
        <taxon>Paracoccus</taxon>
    </lineage>
</organism>
<name>A0A418T8B2_9RHOB</name>
<sequence>MEGAWSESLYLGEQAKLSLTEAQLQEIAGIFPELLENCAPLVPAAGIFAKGALTRKLVQRSIKNQLPVFDSAT</sequence>
<keyword evidence="2" id="KW-1185">Reference proteome</keyword>
<dbReference type="Proteomes" id="UP000284202">
    <property type="component" value="Unassembled WGS sequence"/>
</dbReference>